<dbReference type="Gene3D" id="3.30.565.10">
    <property type="entry name" value="Histidine kinase-like ATPase, C-terminal domain"/>
    <property type="match status" value="1"/>
</dbReference>
<evidence type="ECO:0000313" key="1">
    <source>
        <dbReference type="EMBL" id="MPN01410.1"/>
    </source>
</evidence>
<organism evidence="1">
    <name type="scientific">bioreactor metagenome</name>
    <dbReference type="NCBI Taxonomy" id="1076179"/>
    <lineage>
        <taxon>unclassified sequences</taxon>
        <taxon>metagenomes</taxon>
        <taxon>ecological metagenomes</taxon>
    </lineage>
</organism>
<accession>A0A645EJA2</accession>
<gene>
    <name evidence="1" type="ORF">SDC9_148619</name>
</gene>
<dbReference type="InterPro" id="IPR036890">
    <property type="entry name" value="HATPase_C_sf"/>
</dbReference>
<name>A0A645EJA2_9ZZZZ</name>
<proteinExistence type="predicted"/>
<dbReference type="AlphaFoldDB" id="A0A645EJA2"/>
<protein>
    <submittedName>
        <fullName evidence="1">Uncharacterized protein</fullName>
    </submittedName>
</protein>
<comment type="caution">
    <text evidence="1">The sequence shown here is derived from an EMBL/GenBank/DDBJ whole genome shotgun (WGS) entry which is preliminary data.</text>
</comment>
<dbReference type="EMBL" id="VSSQ01047425">
    <property type="protein sequence ID" value="MPN01410.1"/>
    <property type="molecule type" value="Genomic_DNA"/>
</dbReference>
<sequence>MKAEQLGMVKLRLEEEAMEESHIGLKNVYKRLKLHYGDSVQFSIDSEWKVGTSITILIPYISMRDEHNS</sequence>
<reference evidence="1" key="1">
    <citation type="submission" date="2019-08" db="EMBL/GenBank/DDBJ databases">
        <authorList>
            <person name="Kucharzyk K."/>
            <person name="Murdoch R.W."/>
            <person name="Higgins S."/>
            <person name="Loffler F."/>
        </authorList>
    </citation>
    <scope>NUCLEOTIDE SEQUENCE</scope>
</reference>